<accession>A0A653F2A5</accession>
<protein>
    <submittedName>
        <fullName evidence="2">Integrase core domain protein</fullName>
    </submittedName>
</protein>
<evidence type="ECO:0000313" key="2">
    <source>
        <dbReference type="EMBL" id="VTP03699.1"/>
    </source>
</evidence>
<evidence type="ECO:0000259" key="1">
    <source>
        <dbReference type="Pfam" id="PF22483"/>
    </source>
</evidence>
<organism evidence="2">
    <name type="scientific">Mycobacterium riyadhense</name>
    <dbReference type="NCBI Taxonomy" id="486698"/>
    <lineage>
        <taxon>Bacteria</taxon>
        <taxon>Bacillati</taxon>
        <taxon>Actinomycetota</taxon>
        <taxon>Actinomycetes</taxon>
        <taxon>Mycobacteriales</taxon>
        <taxon>Mycobacteriaceae</taxon>
        <taxon>Mycobacterium</taxon>
    </lineage>
</organism>
<dbReference type="PANTHER" id="PTHR35004">
    <property type="entry name" value="TRANSPOSASE RV3428C-RELATED"/>
    <property type="match status" value="1"/>
</dbReference>
<gene>
    <name evidence="2" type="ORF">BIN_B_05224</name>
</gene>
<name>A0A653F2A5_9MYCO</name>
<dbReference type="SUPFAM" id="SSF46689">
    <property type="entry name" value="Homeodomain-like"/>
    <property type="match status" value="1"/>
</dbReference>
<dbReference type="CDD" id="cd00093">
    <property type="entry name" value="HTH_XRE"/>
    <property type="match status" value="1"/>
</dbReference>
<proteinExistence type="predicted"/>
<dbReference type="InterPro" id="IPR009057">
    <property type="entry name" value="Homeodomain-like_sf"/>
</dbReference>
<feature type="domain" description="Transposase for insertion sequence element IS21-like C-terminal" evidence="1">
    <location>
        <begin position="299"/>
        <end position="341"/>
    </location>
</feature>
<dbReference type="InterPro" id="IPR001387">
    <property type="entry name" value="Cro/C1-type_HTH"/>
</dbReference>
<dbReference type="PANTHER" id="PTHR35004:SF7">
    <property type="entry name" value="INTEGRASE PROTEIN"/>
    <property type="match status" value="1"/>
</dbReference>
<reference evidence="2" key="1">
    <citation type="submission" date="2019-05" db="EMBL/GenBank/DDBJ databases">
        <authorList>
            <person name="Naeem R."/>
            <person name="Antony C."/>
            <person name="Guan Q."/>
        </authorList>
    </citation>
    <scope>NUCLEOTIDE SEQUENCE</scope>
    <source>
        <strain evidence="2">2</strain>
    </source>
</reference>
<dbReference type="Gene3D" id="1.10.10.60">
    <property type="entry name" value="Homeodomain-like"/>
    <property type="match status" value="1"/>
</dbReference>
<dbReference type="Pfam" id="PF22483">
    <property type="entry name" value="Mu-transpos_C_2"/>
    <property type="match status" value="1"/>
</dbReference>
<dbReference type="AlphaFoldDB" id="A0A653F2A5"/>
<dbReference type="EMBL" id="LR589171">
    <property type="protein sequence ID" value="VTP03699.1"/>
    <property type="molecule type" value="Genomic_DNA"/>
</dbReference>
<dbReference type="InterPro" id="IPR054353">
    <property type="entry name" value="IstA-like_C"/>
</dbReference>
<sequence length="368" mass="40819">MLTWEDDVEVHALRKRGWSISAIARHTRRDRKTIRDYLSGKRTPGVRARSSPDPFEPFIDYVTARLREDPHLWARTLCDELEELGFPLSYQSLTRNIRARGLRPVCAVCRSATERPNAIIPHEPGDETQWDWLDLPDPPASWGWGKTAHLLVGSLAYSSKWRGWLQPATDQPHLAEGLDRVVRAVGGLTRTWRFDRMATVCDPGSGRVIASFVGVTKHYSVSVSICPPRRGNRKGVVEKANLTAAQRWWRTLPDDVTPEQAQADLDRFCRTRADARMRATPEGKCTVAALAETEPLAPVPATPYPVIVAEQRTASRQALVGYRGNRYSVPPELAMATVTVSHPIGGEFIDIATTSGIVIAGTGDSPMG</sequence>